<dbReference type="Gene3D" id="3.40.50.10140">
    <property type="entry name" value="Toll/interleukin-1 receptor homology (TIR) domain"/>
    <property type="match status" value="1"/>
</dbReference>
<keyword evidence="2" id="KW-1185">Reference proteome</keyword>
<dbReference type="Pfam" id="PF14903">
    <property type="entry name" value="WG_beta_rep"/>
    <property type="match status" value="1"/>
</dbReference>
<dbReference type="InterPro" id="IPR035897">
    <property type="entry name" value="Toll_tir_struct_dom_sf"/>
</dbReference>
<reference evidence="1 2" key="1">
    <citation type="journal article" date="2012" name="Stand. Genomic Sci.">
        <title>Complete genome sequencing and analysis of Saprospira grandis str. Lewin, a predatory marine bacterium.</title>
        <authorList>
            <person name="Saw J.H."/>
            <person name="Yuryev A."/>
            <person name="Kanbe M."/>
            <person name="Hou S."/>
            <person name="Young A.G."/>
            <person name="Aizawa S."/>
            <person name="Alam M."/>
        </authorList>
    </citation>
    <scope>NUCLEOTIDE SEQUENCE [LARGE SCALE GENOMIC DNA]</scope>
    <source>
        <strain evidence="1 2">Lewin</strain>
    </source>
</reference>
<dbReference type="STRING" id="984262.SGRA_3791"/>
<proteinExistence type="predicted"/>
<protein>
    <submittedName>
        <fullName evidence="1">Uncharacterized protein</fullName>
    </submittedName>
</protein>
<dbReference type="PANTHER" id="PTHR37841:SF1">
    <property type="entry name" value="DUF3298 DOMAIN-CONTAINING PROTEIN"/>
    <property type="match status" value="1"/>
</dbReference>
<dbReference type="RefSeq" id="WP_015694093.1">
    <property type="nucleotide sequence ID" value="NC_016940.1"/>
</dbReference>
<dbReference type="InterPro" id="IPR032774">
    <property type="entry name" value="WG_beta_rep"/>
</dbReference>
<dbReference type="eggNOG" id="COG0515">
    <property type="taxonomic scope" value="Bacteria"/>
</dbReference>
<name>H6L8E3_SAPGL</name>
<sequence>MYIKATYTLNIFIAYHPDDRSKFEELYQHLKELDEQNETYQVNKIWYSKTKLESSDYEQLAEMMEAADLLLLLLSEASILSPLFSGRNLKTALALHRKEKTLVVPIILNTCWWEDTAYRELAVLPRAGLPIYDSENVKNELFDQLVQDLNQKLLKVRQQKFDLEDTFKDLLQEADALFANWEQQPERLRSALPLYKDALEHWREGFVPHRELLEAKIDRCHREIDFRHYARAAREAWQQKRYQDAYFNCKDALQLRKDAEMEGLFKQVNQLLQAEELAIKKAPFDKHIKAAQSLFLELQWGKAKEEFRKALDFYEEDFKPSKAVILHKIEICRREAIWQESEQLAEQSYEAQRYAESVELLLSGVREMHADAFEKIDRMLNLVKLLENVSRFQDAKSKRWGFYNKKDETVIIAPKYLAAYDFSENLAAVKKWDKWGFIDVEGNEVIPFVYDFVGHFRNGRTEVWQAKENFFINHLGERVDESGKQLLRTKDPI</sequence>
<dbReference type="EMBL" id="CP002831">
    <property type="protein sequence ID" value="AFC26507.1"/>
    <property type="molecule type" value="Genomic_DNA"/>
</dbReference>
<dbReference type="Proteomes" id="UP000007519">
    <property type="component" value="Chromosome"/>
</dbReference>
<accession>H6L8E3</accession>
<dbReference type="HOGENOM" id="CLU_553093_0_0_10"/>
<evidence type="ECO:0000313" key="1">
    <source>
        <dbReference type="EMBL" id="AFC26507.1"/>
    </source>
</evidence>
<dbReference type="OrthoDB" id="5464673at2"/>
<evidence type="ECO:0000313" key="2">
    <source>
        <dbReference type="Proteomes" id="UP000007519"/>
    </source>
</evidence>
<dbReference type="SUPFAM" id="SSF52200">
    <property type="entry name" value="Toll/Interleukin receptor TIR domain"/>
    <property type="match status" value="1"/>
</dbReference>
<dbReference type="AlphaFoldDB" id="H6L8E3"/>
<organism evidence="1 2">
    <name type="scientific">Saprospira grandis (strain Lewin)</name>
    <dbReference type="NCBI Taxonomy" id="984262"/>
    <lineage>
        <taxon>Bacteria</taxon>
        <taxon>Pseudomonadati</taxon>
        <taxon>Bacteroidota</taxon>
        <taxon>Saprospiria</taxon>
        <taxon>Saprospirales</taxon>
        <taxon>Saprospiraceae</taxon>
        <taxon>Saprospira</taxon>
    </lineage>
</organism>
<dbReference type="PANTHER" id="PTHR37841">
    <property type="entry name" value="GLR2918 PROTEIN"/>
    <property type="match status" value="1"/>
</dbReference>
<gene>
    <name evidence="1" type="ordered locus">SGRA_3791</name>
</gene>
<dbReference type="KEGG" id="sgn:SGRA_3791"/>